<dbReference type="InterPro" id="IPR029033">
    <property type="entry name" value="His_PPase_superfam"/>
</dbReference>
<feature type="signal peptide" evidence="1">
    <location>
        <begin position="1"/>
        <end position="23"/>
    </location>
</feature>
<organism evidence="2 3">
    <name type="scientific">Paenibacillus hexagrammi</name>
    <dbReference type="NCBI Taxonomy" id="2908839"/>
    <lineage>
        <taxon>Bacteria</taxon>
        <taxon>Bacillati</taxon>
        <taxon>Bacillota</taxon>
        <taxon>Bacilli</taxon>
        <taxon>Bacillales</taxon>
        <taxon>Paenibacillaceae</taxon>
        <taxon>Paenibacillus</taxon>
    </lineage>
</organism>
<gene>
    <name evidence="2" type="ORF">L0M14_29485</name>
</gene>
<reference evidence="2 3" key="1">
    <citation type="journal article" date="2024" name="Int. J. Syst. Evol. Microbiol.">
        <title>Paenibacillus hexagrammi sp. nov., a novel bacterium isolated from the gut content of Hexagrammos agrammus.</title>
        <authorList>
            <person name="Jung H.K."/>
            <person name="Kim D.G."/>
            <person name="Zin H."/>
            <person name="Park J."/>
            <person name="Jung H."/>
            <person name="Kim Y.O."/>
            <person name="Kong H.J."/>
            <person name="Kim J.W."/>
            <person name="Kim Y.S."/>
        </authorList>
    </citation>
    <scope>NUCLEOTIDE SEQUENCE [LARGE SCALE GENOMIC DNA]</scope>
    <source>
        <strain evidence="2 3">YPD9-1</strain>
    </source>
</reference>
<sequence length="216" mass="23635">MKKLLLVHFFCMFLLIHTPSVEASERTPNSMPVDSSLLHALRKGGYILYVRHGETAAGEDLPNFDFNHCSTQKNLSEAGRRHAVQYGEELRRLQIPIHIPVQASPFCRTKETAALAFGGGNIQIDPFWVRIYQLSGPLPSSEQQSTLDHLTSVLEILPPPGTNKAIVAHGFPQGVGLGEITNLGTVIVKPRGPDNGFEVVGRFSLQDLAGTETAEN</sequence>
<dbReference type="Pfam" id="PF00300">
    <property type="entry name" value="His_Phos_1"/>
    <property type="match status" value="1"/>
</dbReference>
<dbReference type="SUPFAM" id="SSF53254">
    <property type="entry name" value="Phosphoglycerate mutase-like"/>
    <property type="match status" value="1"/>
</dbReference>
<dbReference type="Proteomes" id="UP001649230">
    <property type="component" value="Chromosome"/>
</dbReference>
<dbReference type="CDD" id="cd07040">
    <property type="entry name" value="HP"/>
    <property type="match status" value="1"/>
</dbReference>
<evidence type="ECO:0000313" key="3">
    <source>
        <dbReference type="Proteomes" id="UP001649230"/>
    </source>
</evidence>
<name>A0ABY3SHQ1_9BACL</name>
<accession>A0ABY3SHQ1</accession>
<feature type="chain" id="PRO_5045110154" evidence="1">
    <location>
        <begin position="24"/>
        <end position="216"/>
    </location>
</feature>
<evidence type="ECO:0000313" key="2">
    <source>
        <dbReference type="EMBL" id="UJF33578.1"/>
    </source>
</evidence>
<protein>
    <submittedName>
        <fullName evidence="2">Histidine phosphatase family protein</fullName>
    </submittedName>
</protein>
<dbReference type="Gene3D" id="3.40.50.1240">
    <property type="entry name" value="Phosphoglycerate mutase-like"/>
    <property type="match status" value="1"/>
</dbReference>
<keyword evidence="3" id="KW-1185">Reference proteome</keyword>
<dbReference type="EMBL" id="CP090978">
    <property type="protein sequence ID" value="UJF33578.1"/>
    <property type="molecule type" value="Genomic_DNA"/>
</dbReference>
<evidence type="ECO:0000256" key="1">
    <source>
        <dbReference type="SAM" id="SignalP"/>
    </source>
</evidence>
<dbReference type="InterPro" id="IPR013078">
    <property type="entry name" value="His_Pase_superF_clade-1"/>
</dbReference>
<dbReference type="RefSeq" id="WP_235119950.1">
    <property type="nucleotide sequence ID" value="NZ_CP090978.1"/>
</dbReference>
<proteinExistence type="predicted"/>
<keyword evidence="1" id="KW-0732">Signal</keyword>